<evidence type="ECO:0000313" key="4">
    <source>
        <dbReference type="EMBL" id="AEW05188.1"/>
    </source>
</evidence>
<dbReference type="SUPFAM" id="SSF53590">
    <property type="entry name" value="Nucleoside hydrolase"/>
    <property type="match status" value="1"/>
</dbReference>
<dbReference type="Proteomes" id="UP000005439">
    <property type="component" value="Chromosome"/>
</dbReference>
<proteinExistence type="predicted"/>
<name>G8TZ09_SULAD</name>
<accession>G8TZ09</accession>
<evidence type="ECO:0000256" key="2">
    <source>
        <dbReference type="ARBA" id="ARBA00023295"/>
    </source>
</evidence>
<dbReference type="PANTHER" id="PTHR12304:SF4">
    <property type="entry name" value="URIDINE NUCLEOSIDASE"/>
    <property type="match status" value="1"/>
</dbReference>
<keyword evidence="1 4" id="KW-0378">Hydrolase</keyword>
<dbReference type="HOGENOM" id="CLU_036838_2_0_9"/>
<dbReference type="InterPro" id="IPR023186">
    <property type="entry name" value="IUNH"/>
</dbReference>
<evidence type="ECO:0000259" key="3">
    <source>
        <dbReference type="Pfam" id="PF01156"/>
    </source>
</evidence>
<gene>
    <name evidence="4" type="ordered locus">Sulac_1692</name>
</gene>
<dbReference type="PROSITE" id="PS51257">
    <property type="entry name" value="PROKAR_LIPOPROTEIN"/>
    <property type="match status" value="1"/>
</dbReference>
<dbReference type="Gene3D" id="3.90.245.10">
    <property type="entry name" value="Ribonucleoside hydrolase-like"/>
    <property type="match status" value="1"/>
</dbReference>
<organism evidence="4 5">
    <name type="scientific">Sulfobacillus acidophilus (strain ATCC 700253 / DSM 10332 / NAL)</name>
    <dbReference type="NCBI Taxonomy" id="679936"/>
    <lineage>
        <taxon>Bacteria</taxon>
        <taxon>Bacillati</taxon>
        <taxon>Bacillota</taxon>
        <taxon>Clostridia</taxon>
        <taxon>Eubacteriales</taxon>
        <taxon>Clostridiales Family XVII. Incertae Sedis</taxon>
        <taxon>Sulfobacillus</taxon>
    </lineage>
</organism>
<evidence type="ECO:0000256" key="1">
    <source>
        <dbReference type="ARBA" id="ARBA00022801"/>
    </source>
</evidence>
<dbReference type="GO" id="GO:0005829">
    <property type="term" value="C:cytosol"/>
    <property type="evidence" value="ECO:0007669"/>
    <property type="project" value="TreeGrafter"/>
</dbReference>
<dbReference type="InterPro" id="IPR036452">
    <property type="entry name" value="Ribo_hydro-like"/>
</dbReference>
<evidence type="ECO:0000313" key="5">
    <source>
        <dbReference type="Proteomes" id="UP000005439"/>
    </source>
</evidence>
<dbReference type="GO" id="GO:0006152">
    <property type="term" value="P:purine nucleoside catabolic process"/>
    <property type="evidence" value="ECO:0007669"/>
    <property type="project" value="TreeGrafter"/>
</dbReference>
<dbReference type="PATRIC" id="fig|679936.5.peg.1761"/>
<protein>
    <submittedName>
        <fullName evidence="4">Inosine/uridine-preferring nucleoside hydrolase</fullName>
    </submittedName>
</protein>
<dbReference type="PANTHER" id="PTHR12304">
    <property type="entry name" value="INOSINE-URIDINE PREFERRING NUCLEOSIDE HYDROLASE"/>
    <property type="match status" value="1"/>
</dbReference>
<dbReference type="InterPro" id="IPR001910">
    <property type="entry name" value="Inosine/uridine_hydrolase_dom"/>
</dbReference>
<dbReference type="KEGG" id="sap:Sulac_1692"/>
<keyword evidence="2" id="KW-0326">Glycosidase</keyword>
<feature type="domain" description="Inosine/uridine-preferring nucleoside hydrolase" evidence="3">
    <location>
        <begin position="7"/>
        <end position="296"/>
    </location>
</feature>
<reference evidence="4 5" key="2">
    <citation type="journal article" date="2012" name="Stand. Genomic Sci.">
        <title>Complete genome sequence of the moderately thermophilic mineral-sulfide-oxidizing firmicute Sulfobacillus acidophilus type strain (NAL(T)).</title>
        <authorList>
            <person name="Anderson I."/>
            <person name="Chertkov O."/>
            <person name="Chen A."/>
            <person name="Saunders E."/>
            <person name="Lapidus A."/>
            <person name="Nolan M."/>
            <person name="Lucas S."/>
            <person name="Hammon N."/>
            <person name="Deshpande S."/>
            <person name="Cheng J.F."/>
            <person name="Han C."/>
            <person name="Tapia R."/>
            <person name="Goodwin L.A."/>
            <person name="Pitluck S."/>
            <person name="Liolios K."/>
            <person name="Pagani I."/>
            <person name="Ivanova N."/>
            <person name="Mikhailova N."/>
            <person name="Pati A."/>
            <person name="Palaniappan K."/>
            <person name="Land M."/>
            <person name="Pan C."/>
            <person name="Rohde M."/>
            <person name="Pukall R."/>
            <person name="Goker M."/>
            <person name="Detter J.C."/>
            <person name="Woyke T."/>
            <person name="Bristow J."/>
            <person name="Eisen J.A."/>
            <person name="Markowitz V."/>
            <person name="Hugenholtz P."/>
            <person name="Kyrpides N.C."/>
            <person name="Klenk H.P."/>
            <person name="Mavromatis K."/>
        </authorList>
    </citation>
    <scope>NUCLEOTIDE SEQUENCE [LARGE SCALE GENOMIC DNA]</scope>
    <source>
        <strain evidence="5">ATCC 700253 / DSM 10332 / NAL</strain>
    </source>
</reference>
<keyword evidence="5" id="KW-1185">Reference proteome</keyword>
<dbReference type="AlphaFoldDB" id="G8TZ09"/>
<reference evidence="5" key="1">
    <citation type="submission" date="2011-12" db="EMBL/GenBank/DDBJ databases">
        <title>The complete genome of chromosome of Sulfobacillus acidophilus DSM 10332.</title>
        <authorList>
            <person name="Lucas S."/>
            <person name="Han J."/>
            <person name="Lapidus A."/>
            <person name="Bruce D."/>
            <person name="Goodwin L."/>
            <person name="Pitluck S."/>
            <person name="Peters L."/>
            <person name="Kyrpides N."/>
            <person name="Mavromatis K."/>
            <person name="Ivanova N."/>
            <person name="Mikhailova N."/>
            <person name="Chertkov O."/>
            <person name="Saunders E."/>
            <person name="Detter J.C."/>
            <person name="Tapia R."/>
            <person name="Han C."/>
            <person name="Land M."/>
            <person name="Hauser L."/>
            <person name="Markowitz V."/>
            <person name="Cheng J.-F."/>
            <person name="Hugenholtz P."/>
            <person name="Woyke T."/>
            <person name="Wu D."/>
            <person name="Pukall R."/>
            <person name="Gehrich-Schroeter G."/>
            <person name="Schneider S."/>
            <person name="Klenk H.-P."/>
            <person name="Eisen J.A."/>
        </authorList>
    </citation>
    <scope>NUCLEOTIDE SEQUENCE [LARGE SCALE GENOMIC DNA]</scope>
    <source>
        <strain evidence="5">ATCC 700253 / DSM 10332 / NAL</strain>
    </source>
</reference>
<sequence>MVQKPPVWLDMDPGIDDAWAMALALAACDVRGVSAVAGNVSLHHTFANAQKILRTLSVDDRPVLPGAIGPLLTPLMTAPTFHGEGGLADWGEPTAAPVDSHDERVWSWWSTHQAEIQGIHLIATGPLTNLAISFLAFPALADVWGSITLMCGVMPGAQTDKAQEFNVYVDPHAADYVFHWGRRVRLVGIHVAHQALIPLEDLSRLGQYGKAGAMLSRVLPFYVQEARGEGGNPNAFPVDDVVAVASVVRPDLFQWRDMPLAVVREGPLRGTVVLSPIDVKRPPIQVATDIDVDGFRQWVWDTMEYYAEHSPT</sequence>
<dbReference type="STRING" id="679936.Sulac_1692"/>
<dbReference type="EMBL" id="CP003179">
    <property type="protein sequence ID" value="AEW05188.1"/>
    <property type="molecule type" value="Genomic_DNA"/>
</dbReference>
<dbReference type="Pfam" id="PF01156">
    <property type="entry name" value="IU_nuc_hydro"/>
    <property type="match status" value="1"/>
</dbReference>
<dbReference type="GO" id="GO:0008477">
    <property type="term" value="F:purine nucleosidase activity"/>
    <property type="evidence" value="ECO:0007669"/>
    <property type="project" value="TreeGrafter"/>
</dbReference>